<dbReference type="RefSeq" id="WP_126407769.1">
    <property type="nucleotide sequence ID" value="NZ_RXNT01000004.1"/>
</dbReference>
<keyword evidence="2 5" id="KW-0378">Hydrolase</keyword>
<name>A0A3S0IHA8_9BACI</name>
<dbReference type="OrthoDB" id="9815425at2"/>
<comment type="similarity">
    <text evidence="1">Belongs to the 'GDXG' lipolytic enzyme family.</text>
</comment>
<reference evidence="5 6" key="1">
    <citation type="submission" date="2018-12" db="EMBL/GenBank/DDBJ databases">
        <title>Bacillus yapensis draft genome sequence.</title>
        <authorList>
            <person name="Yu L."/>
            <person name="Xu X."/>
            <person name="Tang X."/>
        </authorList>
    </citation>
    <scope>NUCLEOTIDE SEQUENCE [LARGE SCALE GENOMIC DNA]</scope>
    <source>
        <strain evidence="5 6">XXST-01</strain>
    </source>
</reference>
<dbReference type="AlphaFoldDB" id="A0A3S0IHA8"/>
<dbReference type="EMBL" id="RXNT01000004">
    <property type="protein sequence ID" value="RTR33974.1"/>
    <property type="molecule type" value="Genomic_DNA"/>
</dbReference>
<feature type="compositionally biased region" description="Basic and acidic residues" evidence="3">
    <location>
        <begin position="40"/>
        <end position="50"/>
    </location>
</feature>
<evidence type="ECO:0000256" key="1">
    <source>
        <dbReference type="ARBA" id="ARBA00010515"/>
    </source>
</evidence>
<evidence type="ECO:0000313" key="5">
    <source>
        <dbReference type="EMBL" id="RTR33974.1"/>
    </source>
</evidence>
<dbReference type="Pfam" id="PF07859">
    <property type="entry name" value="Abhydrolase_3"/>
    <property type="match status" value="1"/>
</dbReference>
<dbReference type="InterPro" id="IPR050300">
    <property type="entry name" value="GDXG_lipolytic_enzyme"/>
</dbReference>
<dbReference type="InterPro" id="IPR029058">
    <property type="entry name" value="AB_hydrolase_fold"/>
</dbReference>
<keyword evidence="6" id="KW-1185">Reference proteome</keyword>
<dbReference type="PROSITE" id="PS01173">
    <property type="entry name" value="LIPASE_GDXG_HIS"/>
    <property type="match status" value="1"/>
</dbReference>
<evidence type="ECO:0000259" key="4">
    <source>
        <dbReference type="Pfam" id="PF07859"/>
    </source>
</evidence>
<comment type="caution">
    <text evidence="5">The sequence shown here is derived from an EMBL/GenBank/DDBJ whole genome shotgun (WGS) entry which is preliminary data.</text>
</comment>
<dbReference type="FunFam" id="3.40.50.1820:FF:000089">
    <property type="entry name" value="Alpha/beta hydrolase"/>
    <property type="match status" value="1"/>
</dbReference>
<dbReference type="PANTHER" id="PTHR48081">
    <property type="entry name" value="AB HYDROLASE SUPERFAMILY PROTEIN C4A8.06C"/>
    <property type="match status" value="1"/>
</dbReference>
<accession>A0A3S0IHA8</accession>
<sequence>MPLEPKSKFVLDQINAVELPPLETLTAEQLRASQSLPRNQDAEPVGKVENRTIPGPAGDLPVRVYYPKELQSSHPGLVYFHGGGWVIGDLDSHDSVCRALTNHANCVTISVDYRLAPEHKFPAAVEDAYASVQYVHDHAEEFQIDPARIAIGGDSAGATLSAVVTNLAKQDNGPALCYQVLFYPSTAAGVDTPTVSSVENGEGYFLTSGLMDWFMNCYLNNKEEKQSPLVTPMFFEDLTGLPPAIVITAEYDPLRDEGEAYAEKLKEAGVEVECIRFDGTIHGFVSMSQVIDFGKDALEKAGKGLANAFNKTLTK</sequence>
<dbReference type="SUPFAM" id="SSF53474">
    <property type="entry name" value="alpha/beta-Hydrolases"/>
    <property type="match status" value="1"/>
</dbReference>
<dbReference type="InterPro" id="IPR013094">
    <property type="entry name" value="AB_hydrolase_3"/>
</dbReference>
<feature type="region of interest" description="Disordered" evidence="3">
    <location>
        <begin position="31"/>
        <end position="53"/>
    </location>
</feature>
<evidence type="ECO:0000256" key="2">
    <source>
        <dbReference type="ARBA" id="ARBA00022801"/>
    </source>
</evidence>
<organism evidence="5 6">
    <name type="scientific">Bacillus yapensis</name>
    <dbReference type="NCBI Taxonomy" id="2492960"/>
    <lineage>
        <taxon>Bacteria</taxon>
        <taxon>Bacillati</taxon>
        <taxon>Bacillota</taxon>
        <taxon>Bacilli</taxon>
        <taxon>Bacillales</taxon>
        <taxon>Bacillaceae</taxon>
        <taxon>Bacillus</taxon>
    </lineage>
</organism>
<evidence type="ECO:0000256" key="3">
    <source>
        <dbReference type="SAM" id="MobiDB-lite"/>
    </source>
</evidence>
<dbReference type="PANTHER" id="PTHR48081:SF8">
    <property type="entry name" value="ALPHA_BETA HYDROLASE FOLD-3 DOMAIN-CONTAINING PROTEIN-RELATED"/>
    <property type="match status" value="1"/>
</dbReference>
<dbReference type="GO" id="GO:0016787">
    <property type="term" value="F:hydrolase activity"/>
    <property type="evidence" value="ECO:0007669"/>
    <property type="project" value="UniProtKB-KW"/>
</dbReference>
<gene>
    <name evidence="5" type="ORF">EKG37_07110</name>
</gene>
<proteinExistence type="inferred from homology"/>
<feature type="domain" description="Alpha/beta hydrolase fold-3" evidence="4">
    <location>
        <begin position="77"/>
        <end position="285"/>
    </location>
</feature>
<protein>
    <submittedName>
        <fullName evidence="5">Alpha/beta hydrolase</fullName>
    </submittedName>
</protein>
<evidence type="ECO:0000313" key="6">
    <source>
        <dbReference type="Proteomes" id="UP000271374"/>
    </source>
</evidence>
<dbReference type="InterPro" id="IPR002168">
    <property type="entry name" value="Lipase_GDXG_HIS_AS"/>
</dbReference>
<dbReference type="Proteomes" id="UP000271374">
    <property type="component" value="Unassembled WGS sequence"/>
</dbReference>
<dbReference type="Gene3D" id="3.40.50.1820">
    <property type="entry name" value="alpha/beta hydrolase"/>
    <property type="match status" value="1"/>
</dbReference>